<gene>
    <name evidence="5" type="ORF">Ade02nite_31350</name>
</gene>
<sequence>MDGTTQVIGDRLHDLLRVVRLLKHQRSAERPAIPPGLVGLLGQIDRMPSGCHARELAIQSSLDPSTISRAVAALVTGGLVAREPDPHDGRASVLVVTDKGRQAIAEALEWYLGALGQALADWTPDEIATFGHGLARFTQALDGALTSQDSTEAAA</sequence>
<evidence type="ECO:0000256" key="1">
    <source>
        <dbReference type="ARBA" id="ARBA00023015"/>
    </source>
</evidence>
<dbReference type="InterPro" id="IPR000835">
    <property type="entry name" value="HTH_MarR-typ"/>
</dbReference>
<organism evidence="5 6">
    <name type="scientific">Paractinoplanes deccanensis</name>
    <dbReference type="NCBI Taxonomy" id="113561"/>
    <lineage>
        <taxon>Bacteria</taxon>
        <taxon>Bacillati</taxon>
        <taxon>Actinomycetota</taxon>
        <taxon>Actinomycetes</taxon>
        <taxon>Micromonosporales</taxon>
        <taxon>Micromonosporaceae</taxon>
        <taxon>Paractinoplanes</taxon>
    </lineage>
</organism>
<dbReference type="Proteomes" id="UP000609879">
    <property type="component" value="Unassembled WGS sequence"/>
</dbReference>
<keyword evidence="2" id="KW-0238">DNA-binding</keyword>
<dbReference type="InterPro" id="IPR036388">
    <property type="entry name" value="WH-like_DNA-bd_sf"/>
</dbReference>
<dbReference type="InterPro" id="IPR036390">
    <property type="entry name" value="WH_DNA-bd_sf"/>
</dbReference>
<dbReference type="InterPro" id="IPR039422">
    <property type="entry name" value="MarR/SlyA-like"/>
</dbReference>
<reference evidence="5 6" key="1">
    <citation type="submission" date="2021-01" db="EMBL/GenBank/DDBJ databases">
        <title>Whole genome shotgun sequence of Actinoplanes deccanensis NBRC 13994.</title>
        <authorList>
            <person name="Komaki H."/>
            <person name="Tamura T."/>
        </authorList>
    </citation>
    <scope>NUCLEOTIDE SEQUENCE [LARGE SCALE GENOMIC DNA]</scope>
    <source>
        <strain evidence="5 6">NBRC 13994</strain>
    </source>
</reference>
<accession>A0ABQ3Y3C3</accession>
<feature type="domain" description="HTH marR-type" evidence="4">
    <location>
        <begin position="1"/>
        <end position="139"/>
    </location>
</feature>
<keyword evidence="1" id="KW-0805">Transcription regulation</keyword>
<dbReference type="PROSITE" id="PS01117">
    <property type="entry name" value="HTH_MARR_1"/>
    <property type="match status" value="1"/>
</dbReference>
<keyword evidence="3" id="KW-0804">Transcription</keyword>
<dbReference type="EMBL" id="BOMI01000060">
    <property type="protein sequence ID" value="GID74494.1"/>
    <property type="molecule type" value="Genomic_DNA"/>
</dbReference>
<dbReference type="InterPro" id="IPR023187">
    <property type="entry name" value="Tscrpt_reg_MarR-type_CS"/>
</dbReference>
<keyword evidence="6" id="KW-1185">Reference proteome</keyword>
<evidence type="ECO:0000256" key="3">
    <source>
        <dbReference type="ARBA" id="ARBA00023163"/>
    </source>
</evidence>
<proteinExistence type="predicted"/>
<protein>
    <submittedName>
        <fullName evidence="5">Transcriptional regulator</fullName>
    </submittedName>
</protein>
<dbReference type="Pfam" id="PF12802">
    <property type="entry name" value="MarR_2"/>
    <property type="match status" value="1"/>
</dbReference>
<dbReference type="PANTHER" id="PTHR33164">
    <property type="entry name" value="TRANSCRIPTIONAL REGULATOR, MARR FAMILY"/>
    <property type="match status" value="1"/>
</dbReference>
<dbReference type="PANTHER" id="PTHR33164:SF57">
    <property type="entry name" value="MARR-FAMILY TRANSCRIPTIONAL REGULATOR"/>
    <property type="match status" value="1"/>
</dbReference>
<dbReference type="PROSITE" id="PS50995">
    <property type="entry name" value="HTH_MARR_2"/>
    <property type="match status" value="1"/>
</dbReference>
<dbReference type="SMART" id="SM00347">
    <property type="entry name" value="HTH_MARR"/>
    <property type="match status" value="1"/>
</dbReference>
<comment type="caution">
    <text evidence="5">The sequence shown here is derived from an EMBL/GenBank/DDBJ whole genome shotgun (WGS) entry which is preliminary data.</text>
</comment>
<name>A0ABQ3Y3C3_9ACTN</name>
<evidence type="ECO:0000259" key="4">
    <source>
        <dbReference type="PROSITE" id="PS50995"/>
    </source>
</evidence>
<dbReference type="RefSeq" id="WP_203762931.1">
    <property type="nucleotide sequence ID" value="NZ_BAAABO010000006.1"/>
</dbReference>
<dbReference type="Gene3D" id="1.10.10.10">
    <property type="entry name" value="Winged helix-like DNA-binding domain superfamily/Winged helix DNA-binding domain"/>
    <property type="match status" value="1"/>
</dbReference>
<evidence type="ECO:0000313" key="6">
    <source>
        <dbReference type="Proteomes" id="UP000609879"/>
    </source>
</evidence>
<evidence type="ECO:0000313" key="5">
    <source>
        <dbReference type="EMBL" id="GID74494.1"/>
    </source>
</evidence>
<dbReference type="SUPFAM" id="SSF46785">
    <property type="entry name" value="Winged helix' DNA-binding domain"/>
    <property type="match status" value="1"/>
</dbReference>
<evidence type="ECO:0000256" key="2">
    <source>
        <dbReference type="ARBA" id="ARBA00023125"/>
    </source>
</evidence>